<protein>
    <submittedName>
        <fullName evidence="1">Uncharacterized protein</fullName>
    </submittedName>
</protein>
<accession>A0A1R2CAE0</accession>
<organism evidence="1 2">
    <name type="scientific">Stentor coeruleus</name>
    <dbReference type="NCBI Taxonomy" id="5963"/>
    <lineage>
        <taxon>Eukaryota</taxon>
        <taxon>Sar</taxon>
        <taxon>Alveolata</taxon>
        <taxon>Ciliophora</taxon>
        <taxon>Postciliodesmatophora</taxon>
        <taxon>Heterotrichea</taxon>
        <taxon>Heterotrichida</taxon>
        <taxon>Stentoridae</taxon>
        <taxon>Stentor</taxon>
    </lineage>
</organism>
<dbReference type="Proteomes" id="UP000187209">
    <property type="component" value="Unassembled WGS sequence"/>
</dbReference>
<gene>
    <name evidence="1" type="ORF">SteCoe_12608</name>
</gene>
<evidence type="ECO:0000313" key="2">
    <source>
        <dbReference type="Proteomes" id="UP000187209"/>
    </source>
</evidence>
<reference evidence="1 2" key="1">
    <citation type="submission" date="2016-11" db="EMBL/GenBank/DDBJ databases">
        <title>The macronuclear genome of Stentor coeruleus: a giant cell with tiny introns.</title>
        <authorList>
            <person name="Slabodnick M."/>
            <person name="Ruby J.G."/>
            <person name="Reiff S.B."/>
            <person name="Swart E.C."/>
            <person name="Gosai S."/>
            <person name="Prabakaran S."/>
            <person name="Witkowska E."/>
            <person name="Larue G.E."/>
            <person name="Fisher S."/>
            <person name="Freeman R.M."/>
            <person name="Gunawardena J."/>
            <person name="Chu W."/>
            <person name="Stover N.A."/>
            <person name="Gregory B.D."/>
            <person name="Nowacki M."/>
            <person name="Derisi J."/>
            <person name="Roy S.W."/>
            <person name="Marshall W.F."/>
            <person name="Sood P."/>
        </authorList>
    </citation>
    <scope>NUCLEOTIDE SEQUENCE [LARGE SCALE GENOMIC DNA]</scope>
    <source>
        <strain evidence="1">WM001</strain>
    </source>
</reference>
<name>A0A1R2CAE0_9CILI</name>
<dbReference type="AlphaFoldDB" id="A0A1R2CAE0"/>
<dbReference type="EMBL" id="MPUH01000220">
    <property type="protein sequence ID" value="OMJ85974.1"/>
    <property type="molecule type" value="Genomic_DNA"/>
</dbReference>
<comment type="caution">
    <text evidence="1">The sequence shown here is derived from an EMBL/GenBank/DDBJ whole genome shotgun (WGS) entry which is preliminary data.</text>
</comment>
<sequence>MQFYTVKSDELAFASKISEMGSEISERKQNTRKVFSSFEMFKNSTTLEVANIVREIPSHLQGKKISILTKKLENRINYSASLPIEYLESKLFDLSRTYFISLSASNCILSTFFQMHPLLKILEQDTVYSEKSKQLLIQHLSLNLLAIKEYRFIKSFIHFLNDLIIVWGLSNIYNYRFRFDRRLELLYFLNIDDIFEDIISCEVIWLSYAVGISPLSKVVSRNLKIRGEMVQNALKKVFYGFMKCNEEYVKECESIEPWLSYKNPSLAREFNFPTSSKVNMPNYQKLHESFWNVLFSKKCSNLKVYLKNFEKTYRDFEEALLVSFIDMSAACFS</sequence>
<evidence type="ECO:0000313" key="1">
    <source>
        <dbReference type="EMBL" id="OMJ85974.1"/>
    </source>
</evidence>
<proteinExistence type="predicted"/>
<keyword evidence="2" id="KW-1185">Reference proteome</keyword>